<evidence type="ECO:0000313" key="2">
    <source>
        <dbReference type="EMBL" id="RRT32503.1"/>
    </source>
</evidence>
<accession>A0A426WYY0</accession>
<comment type="caution">
    <text evidence="2">The sequence shown here is derived from an EMBL/GenBank/DDBJ whole genome shotgun (WGS) entry which is preliminary data.</text>
</comment>
<evidence type="ECO:0000313" key="3">
    <source>
        <dbReference type="Proteomes" id="UP000287651"/>
    </source>
</evidence>
<name>A0A426WYY0_ENSVE</name>
<dbReference type="EMBL" id="AMZH03031760">
    <property type="protein sequence ID" value="RRT32503.1"/>
    <property type="molecule type" value="Genomic_DNA"/>
</dbReference>
<protein>
    <submittedName>
        <fullName evidence="2">Uncharacterized protein</fullName>
    </submittedName>
</protein>
<evidence type="ECO:0000256" key="1">
    <source>
        <dbReference type="SAM" id="MobiDB-lite"/>
    </source>
</evidence>
<proteinExistence type="predicted"/>
<gene>
    <name evidence="2" type="ORF">B296_00057942</name>
</gene>
<sequence>MAEASSRRQRYREREDRVRDQTTTPRTSIVVSLSLSRTARWTRRPDTPRHGPNVTVTASLLTAYVPHYGVRSPGCR</sequence>
<feature type="region of interest" description="Disordered" evidence="1">
    <location>
        <begin position="1"/>
        <end position="26"/>
    </location>
</feature>
<dbReference type="Proteomes" id="UP000287651">
    <property type="component" value="Unassembled WGS sequence"/>
</dbReference>
<reference evidence="2 3" key="1">
    <citation type="journal article" date="2014" name="Agronomy (Basel)">
        <title>A Draft Genome Sequence for Ensete ventricosum, the Drought-Tolerant Tree Against Hunger.</title>
        <authorList>
            <person name="Harrison J."/>
            <person name="Moore K.A."/>
            <person name="Paszkiewicz K."/>
            <person name="Jones T."/>
            <person name="Grant M."/>
            <person name="Ambacheew D."/>
            <person name="Muzemil S."/>
            <person name="Studholme D.J."/>
        </authorList>
    </citation>
    <scope>NUCLEOTIDE SEQUENCE [LARGE SCALE GENOMIC DNA]</scope>
</reference>
<dbReference type="AlphaFoldDB" id="A0A426WYY0"/>
<organism evidence="2 3">
    <name type="scientific">Ensete ventricosum</name>
    <name type="common">Abyssinian banana</name>
    <name type="synonym">Musa ensete</name>
    <dbReference type="NCBI Taxonomy" id="4639"/>
    <lineage>
        <taxon>Eukaryota</taxon>
        <taxon>Viridiplantae</taxon>
        <taxon>Streptophyta</taxon>
        <taxon>Embryophyta</taxon>
        <taxon>Tracheophyta</taxon>
        <taxon>Spermatophyta</taxon>
        <taxon>Magnoliopsida</taxon>
        <taxon>Liliopsida</taxon>
        <taxon>Zingiberales</taxon>
        <taxon>Musaceae</taxon>
        <taxon>Ensete</taxon>
    </lineage>
</organism>